<dbReference type="GO" id="GO:0003700">
    <property type="term" value="F:DNA-binding transcription factor activity"/>
    <property type="evidence" value="ECO:0007669"/>
    <property type="project" value="InterPro"/>
</dbReference>
<keyword evidence="3" id="KW-0804">Transcription</keyword>
<reference evidence="5 6" key="1">
    <citation type="submission" date="2020-03" db="EMBL/GenBank/DDBJ databases">
        <authorList>
            <person name="Kim M.K."/>
        </authorList>
    </citation>
    <scope>NUCLEOTIDE SEQUENCE [LARGE SCALE GENOMIC DNA]</scope>
    <source>
        <strain evidence="5 6">BT328</strain>
    </source>
</reference>
<dbReference type="InterPro" id="IPR020449">
    <property type="entry name" value="Tscrpt_reg_AraC-type_HTH"/>
</dbReference>
<dbReference type="KEGG" id="spib:G8759_28630"/>
<name>A0A6G9AV20_9BACT</name>
<evidence type="ECO:0000313" key="6">
    <source>
        <dbReference type="Proteomes" id="UP000501802"/>
    </source>
</evidence>
<dbReference type="InterPro" id="IPR018060">
    <property type="entry name" value="HTH_AraC"/>
</dbReference>
<dbReference type="PANTHER" id="PTHR43280">
    <property type="entry name" value="ARAC-FAMILY TRANSCRIPTIONAL REGULATOR"/>
    <property type="match status" value="1"/>
</dbReference>
<proteinExistence type="predicted"/>
<keyword evidence="2" id="KW-0238">DNA-binding</keyword>
<dbReference type="Proteomes" id="UP000501802">
    <property type="component" value="Chromosome"/>
</dbReference>
<keyword evidence="1" id="KW-0805">Transcription regulation</keyword>
<dbReference type="AlphaFoldDB" id="A0A6G9AV20"/>
<dbReference type="PANTHER" id="PTHR43280:SF28">
    <property type="entry name" value="HTH-TYPE TRANSCRIPTIONAL ACTIVATOR RHAS"/>
    <property type="match status" value="1"/>
</dbReference>
<evidence type="ECO:0000313" key="5">
    <source>
        <dbReference type="EMBL" id="QIP16321.1"/>
    </source>
</evidence>
<dbReference type="SUPFAM" id="SSF46689">
    <property type="entry name" value="Homeodomain-like"/>
    <property type="match status" value="2"/>
</dbReference>
<organism evidence="5 6">
    <name type="scientific">Spirosoma aureum</name>
    <dbReference type="NCBI Taxonomy" id="2692134"/>
    <lineage>
        <taxon>Bacteria</taxon>
        <taxon>Pseudomonadati</taxon>
        <taxon>Bacteroidota</taxon>
        <taxon>Cytophagia</taxon>
        <taxon>Cytophagales</taxon>
        <taxon>Cytophagaceae</taxon>
        <taxon>Spirosoma</taxon>
    </lineage>
</organism>
<dbReference type="Pfam" id="PF12833">
    <property type="entry name" value="HTH_18"/>
    <property type="match status" value="1"/>
</dbReference>
<feature type="domain" description="HTH araC/xylS-type" evidence="4">
    <location>
        <begin position="26"/>
        <end position="123"/>
    </location>
</feature>
<gene>
    <name evidence="5" type="ORF">G8759_28630</name>
</gene>
<evidence type="ECO:0000256" key="2">
    <source>
        <dbReference type="ARBA" id="ARBA00023125"/>
    </source>
</evidence>
<dbReference type="InterPro" id="IPR018062">
    <property type="entry name" value="HTH_AraC-typ_CS"/>
</dbReference>
<accession>A0A6G9AV20</accession>
<evidence type="ECO:0000256" key="1">
    <source>
        <dbReference type="ARBA" id="ARBA00023015"/>
    </source>
</evidence>
<sequence>MTYYQQQLVKIKEACFLKDYIYDQLIQAKQFIDLNYAQSLKLTDIAEKAFLSKYHFARLFRNAYGRTPHQYLTTIRIEKAKKLLMTDSTVMDVCFAVGFNSVSSFTGLFKRITGTTPAAYQAKKAILKK</sequence>
<dbReference type="InterPro" id="IPR009057">
    <property type="entry name" value="Homeodomain-like_sf"/>
</dbReference>
<dbReference type="RefSeq" id="WP_167216105.1">
    <property type="nucleotide sequence ID" value="NZ_CP050063.1"/>
</dbReference>
<evidence type="ECO:0000256" key="3">
    <source>
        <dbReference type="ARBA" id="ARBA00023163"/>
    </source>
</evidence>
<dbReference type="PROSITE" id="PS00041">
    <property type="entry name" value="HTH_ARAC_FAMILY_1"/>
    <property type="match status" value="1"/>
</dbReference>
<dbReference type="SMART" id="SM00342">
    <property type="entry name" value="HTH_ARAC"/>
    <property type="match status" value="1"/>
</dbReference>
<dbReference type="Gene3D" id="1.10.10.60">
    <property type="entry name" value="Homeodomain-like"/>
    <property type="match status" value="2"/>
</dbReference>
<keyword evidence="6" id="KW-1185">Reference proteome</keyword>
<evidence type="ECO:0000259" key="4">
    <source>
        <dbReference type="PROSITE" id="PS01124"/>
    </source>
</evidence>
<dbReference type="PROSITE" id="PS01124">
    <property type="entry name" value="HTH_ARAC_FAMILY_2"/>
    <property type="match status" value="1"/>
</dbReference>
<protein>
    <submittedName>
        <fullName evidence="5">Helix-turn-helix transcriptional regulator</fullName>
    </submittedName>
</protein>
<dbReference type="PRINTS" id="PR00032">
    <property type="entry name" value="HTHARAC"/>
</dbReference>
<dbReference type="EMBL" id="CP050063">
    <property type="protein sequence ID" value="QIP16321.1"/>
    <property type="molecule type" value="Genomic_DNA"/>
</dbReference>
<dbReference type="GO" id="GO:0043565">
    <property type="term" value="F:sequence-specific DNA binding"/>
    <property type="evidence" value="ECO:0007669"/>
    <property type="project" value="InterPro"/>
</dbReference>